<gene>
    <name evidence="1" type="ORF">CAEBREN_06793</name>
</gene>
<keyword evidence="2" id="KW-1185">Reference proteome</keyword>
<dbReference type="HOGENOM" id="CLU_2442800_0_0_1"/>
<reference evidence="2" key="1">
    <citation type="submission" date="2011-07" db="EMBL/GenBank/DDBJ databases">
        <authorList>
            <consortium name="Caenorhabditis brenneri Sequencing and Analysis Consortium"/>
            <person name="Wilson R.K."/>
        </authorList>
    </citation>
    <scope>NUCLEOTIDE SEQUENCE [LARGE SCALE GENOMIC DNA]</scope>
    <source>
        <strain evidence="2">PB2801</strain>
    </source>
</reference>
<dbReference type="Proteomes" id="UP000008068">
    <property type="component" value="Unassembled WGS sequence"/>
</dbReference>
<dbReference type="InParanoid" id="G0P2S5"/>
<proteinExistence type="predicted"/>
<dbReference type="EMBL" id="GL380030">
    <property type="protein sequence ID" value="EGT43376.1"/>
    <property type="molecule type" value="Genomic_DNA"/>
</dbReference>
<accession>G0P2S5</accession>
<name>G0P2S5_CAEBE</name>
<organism evidence="2">
    <name type="scientific">Caenorhabditis brenneri</name>
    <name type="common">Nematode worm</name>
    <dbReference type="NCBI Taxonomy" id="135651"/>
    <lineage>
        <taxon>Eukaryota</taxon>
        <taxon>Metazoa</taxon>
        <taxon>Ecdysozoa</taxon>
        <taxon>Nematoda</taxon>
        <taxon>Chromadorea</taxon>
        <taxon>Rhabditida</taxon>
        <taxon>Rhabditina</taxon>
        <taxon>Rhabditomorpha</taxon>
        <taxon>Rhabditoidea</taxon>
        <taxon>Rhabditidae</taxon>
        <taxon>Peloderinae</taxon>
        <taxon>Caenorhabditis</taxon>
    </lineage>
</organism>
<sequence>MVTQMGQSLLTDIQIHNMTEEFTWIQWYFDQTLEECLDTPSSTPQILLILLTTLLVQERDSLNSDAVEIIIPKKISGHSFLLLQVLPLVE</sequence>
<evidence type="ECO:0000313" key="2">
    <source>
        <dbReference type="Proteomes" id="UP000008068"/>
    </source>
</evidence>
<dbReference type="AlphaFoldDB" id="G0P2S5"/>
<protein>
    <submittedName>
        <fullName evidence="1">Uncharacterized protein</fullName>
    </submittedName>
</protein>
<evidence type="ECO:0000313" key="1">
    <source>
        <dbReference type="EMBL" id="EGT43376.1"/>
    </source>
</evidence>